<organism evidence="1 2">
    <name type="scientific">Candidatus Rhodoblastus alkanivorans</name>
    <dbReference type="NCBI Taxonomy" id="2954117"/>
    <lineage>
        <taxon>Bacteria</taxon>
        <taxon>Pseudomonadati</taxon>
        <taxon>Pseudomonadota</taxon>
        <taxon>Alphaproteobacteria</taxon>
        <taxon>Hyphomicrobiales</taxon>
        <taxon>Rhodoblastaceae</taxon>
        <taxon>Rhodoblastus</taxon>
    </lineage>
</organism>
<dbReference type="Gene3D" id="1.10.490.10">
    <property type="entry name" value="Globins"/>
    <property type="match status" value="1"/>
</dbReference>
<gene>
    <name evidence="1" type="ORF">K2U94_12640</name>
</gene>
<sequence length="276" mass="30421">MQPRHDHSPLPAARRAGPIFPHADADEVAFAGFAFLAGDPPARAGIFTLTRRIGEFLYPVIFVEAEDMAAEAARLRADEQVLTSGLADGCFWTARDNARLRHHALRDLVGKYDPPLNEEFRMGRAAPEIAALVADRAKNLPVGEAEHGAAAIDATEADIKAMVRAFYAEALHDPLIGPVFVSHVSDWEHHFDIVQNFWSRSLLGTSRYAGSPFTPHLSMNLKPEFFDRWVALFRKNAEAHLKPAAARAAIARVEHMSVCFQAGLFPPTMPRKEPAA</sequence>
<keyword evidence="2" id="KW-1185">Reference proteome</keyword>
<dbReference type="InterPro" id="IPR009050">
    <property type="entry name" value="Globin-like_sf"/>
</dbReference>
<evidence type="ECO:0000313" key="2">
    <source>
        <dbReference type="Proteomes" id="UP001139104"/>
    </source>
</evidence>
<proteinExistence type="predicted"/>
<name>A0ABS9Z7G1_9HYPH</name>
<dbReference type="SUPFAM" id="SSF46458">
    <property type="entry name" value="Globin-like"/>
    <property type="match status" value="1"/>
</dbReference>
<comment type="caution">
    <text evidence="1">The sequence shown here is derived from an EMBL/GenBank/DDBJ whole genome shotgun (WGS) entry which is preliminary data.</text>
</comment>
<reference evidence="1" key="1">
    <citation type="journal article" date="2022" name="ISME J.">
        <title>Identification of active gaseous-alkane degraders at natural gas seeps.</title>
        <authorList>
            <person name="Farhan Ul Haque M."/>
            <person name="Hernandez M."/>
            <person name="Crombie A.T."/>
            <person name="Murrell J.C."/>
        </authorList>
    </citation>
    <scope>NUCLEOTIDE SEQUENCE</scope>
    <source>
        <strain evidence="1">PC2</strain>
    </source>
</reference>
<accession>A0ABS9Z7G1</accession>
<dbReference type="RefSeq" id="WP_243067547.1">
    <property type="nucleotide sequence ID" value="NZ_JAIVFK010000009.1"/>
</dbReference>
<dbReference type="Proteomes" id="UP001139104">
    <property type="component" value="Unassembled WGS sequence"/>
</dbReference>
<evidence type="ECO:0000313" key="1">
    <source>
        <dbReference type="EMBL" id="MCI4683604.1"/>
    </source>
</evidence>
<dbReference type="CDD" id="cd08916">
    <property type="entry name" value="TrHb3_P"/>
    <property type="match status" value="1"/>
</dbReference>
<dbReference type="InterPro" id="IPR012292">
    <property type="entry name" value="Globin/Proto"/>
</dbReference>
<dbReference type="EMBL" id="JAIVFP010000001">
    <property type="protein sequence ID" value="MCI4683604.1"/>
    <property type="molecule type" value="Genomic_DNA"/>
</dbReference>
<protein>
    <submittedName>
        <fullName evidence="1">Group III truncated hemoglobin</fullName>
    </submittedName>
</protein>